<dbReference type="SUPFAM" id="SSF53756">
    <property type="entry name" value="UDP-Glycosyltransferase/glycogen phosphorylase"/>
    <property type="match status" value="1"/>
</dbReference>
<protein>
    <submittedName>
        <fullName evidence="3">Glycosyl transferase family 1</fullName>
    </submittedName>
</protein>
<proteinExistence type="predicted"/>
<evidence type="ECO:0000313" key="3">
    <source>
        <dbReference type="EMBL" id="PKM91371.1"/>
    </source>
</evidence>
<dbReference type="AlphaFoldDB" id="A0A2N2E9I2"/>
<feature type="domain" description="Glycosyltransferase subfamily 4-like N-terminal" evidence="2">
    <location>
        <begin position="16"/>
        <end position="176"/>
    </location>
</feature>
<comment type="caution">
    <text evidence="3">The sequence shown here is derived from an EMBL/GenBank/DDBJ whole genome shotgun (WGS) entry which is preliminary data.</text>
</comment>
<gene>
    <name evidence="3" type="ORF">CVU82_02125</name>
</gene>
<dbReference type="Pfam" id="PF00534">
    <property type="entry name" value="Glycos_transf_1"/>
    <property type="match status" value="1"/>
</dbReference>
<dbReference type="Pfam" id="PF13439">
    <property type="entry name" value="Glyco_transf_4"/>
    <property type="match status" value="1"/>
</dbReference>
<sequence length="365" mass="41384">MKIFFIGQKGIPASGGGVENHVENLALNLVKSGHEVFAYTRYNYSDKNVKEYKNIQLIPLPSIPGKNLDAISHTFLACLDFIFKRKADIVHFHSIGPASLSWLIKVFRPKTKIIFTFHSQCYYNTKWGKLAKFYLMLGERIGCKIADEVIVVSKNLKEYTENKYKRKVNYIPNGANPIEILPNGEITKKWNLEKNTYILSVSRVVRNKGLEYLIEAYKQIKTDKKLVIVGDGDFLNKLKEKAKNNTNVIFTGNQNGKVLNELFSNAALFVQASEAEGLSIALLEAMSAKIPIITSDIAANKEVVGSDAFLFENKNIDDLKNKINIVLSEENRAGIDKNIKNSYNKVLKDYDWENITKEVLDVYFP</sequence>
<evidence type="ECO:0000313" key="4">
    <source>
        <dbReference type="Proteomes" id="UP000233517"/>
    </source>
</evidence>
<feature type="domain" description="Glycosyl transferase family 1" evidence="1">
    <location>
        <begin position="186"/>
        <end position="337"/>
    </location>
</feature>
<dbReference type="EMBL" id="PHAI01000002">
    <property type="protein sequence ID" value="PKM91371.1"/>
    <property type="molecule type" value="Genomic_DNA"/>
</dbReference>
<reference evidence="3 4" key="1">
    <citation type="journal article" date="2017" name="ISME J.">
        <title>Potential for microbial H2 and metal transformations associated with novel bacteria and archaea in deep terrestrial subsurface sediments.</title>
        <authorList>
            <person name="Hernsdorf A.W."/>
            <person name="Amano Y."/>
            <person name="Miyakawa K."/>
            <person name="Ise K."/>
            <person name="Suzuki Y."/>
            <person name="Anantharaman K."/>
            <person name="Probst A."/>
            <person name="Burstein D."/>
            <person name="Thomas B.C."/>
            <person name="Banfield J.F."/>
        </authorList>
    </citation>
    <scope>NUCLEOTIDE SEQUENCE [LARGE SCALE GENOMIC DNA]</scope>
    <source>
        <strain evidence="3">HGW-Falkowbacteria-1</strain>
    </source>
</reference>
<organism evidence="3 4">
    <name type="scientific">Candidatus Falkowbacteria bacterium HGW-Falkowbacteria-1</name>
    <dbReference type="NCBI Taxonomy" id="2013768"/>
    <lineage>
        <taxon>Bacteria</taxon>
        <taxon>Candidatus Falkowiibacteriota</taxon>
    </lineage>
</organism>
<evidence type="ECO:0000259" key="2">
    <source>
        <dbReference type="Pfam" id="PF13439"/>
    </source>
</evidence>
<dbReference type="PANTHER" id="PTHR45947">
    <property type="entry name" value="SULFOQUINOVOSYL TRANSFERASE SQD2"/>
    <property type="match status" value="1"/>
</dbReference>
<dbReference type="CDD" id="cd03801">
    <property type="entry name" value="GT4_PimA-like"/>
    <property type="match status" value="1"/>
</dbReference>
<dbReference type="Gene3D" id="3.40.50.2000">
    <property type="entry name" value="Glycogen Phosphorylase B"/>
    <property type="match status" value="2"/>
</dbReference>
<dbReference type="InterPro" id="IPR001296">
    <property type="entry name" value="Glyco_trans_1"/>
</dbReference>
<evidence type="ECO:0000259" key="1">
    <source>
        <dbReference type="Pfam" id="PF00534"/>
    </source>
</evidence>
<name>A0A2N2E9I2_9BACT</name>
<dbReference type="GO" id="GO:0016757">
    <property type="term" value="F:glycosyltransferase activity"/>
    <property type="evidence" value="ECO:0007669"/>
    <property type="project" value="InterPro"/>
</dbReference>
<dbReference type="InterPro" id="IPR050194">
    <property type="entry name" value="Glycosyltransferase_grp1"/>
</dbReference>
<dbReference type="InterPro" id="IPR028098">
    <property type="entry name" value="Glyco_trans_4-like_N"/>
</dbReference>
<keyword evidence="3" id="KW-0808">Transferase</keyword>
<dbReference type="PANTHER" id="PTHR45947:SF3">
    <property type="entry name" value="SULFOQUINOVOSYL TRANSFERASE SQD2"/>
    <property type="match status" value="1"/>
</dbReference>
<dbReference type="Proteomes" id="UP000233517">
    <property type="component" value="Unassembled WGS sequence"/>
</dbReference>
<accession>A0A2N2E9I2</accession>